<dbReference type="Proteomes" id="UP000278733">
    <property type="component" value="Chromosome"/>
</dbReference>
<organism evidence="1 2">
    <name type="scientific">Rodentibacter pneumotropicus</name>
    <dbReference type="NCBI Taxonomy" id="758"/>
    <lineage>
        <taxon>Bacteria</taxon>
        <taxon>Pseudomonadati</taxon>
        <taxon>Pseudomonadota</taxon>
        <taxon>Gammaproteobacteria</taxon>
        <taxon>Pasteurellales</taxon>
        <taxon>Pasteurellaceae</taxon>
        <taxon>Rodentibacter</taxon>
    </lineage>
</organism>
<name>A0A3S4XT13_9PAST</name>
<dbReference type="AlphaFoldDB" id="A0A3S4XT13"/>
<evidence type="ECO:0000313" key="2">
    <source>
        <dbReference type="Proteomes" id="UP000278733"/>
    </source>
</evidence>
<dbReference type="EMBL" id="LR134405">
    <property type="protein sequence ID" value="VEH66227.1"/>
    <property type="molecule type" value="Genomic_DNA"/>
</dbReference>
<gene>
    <name evidence="1" type="primary">ccmI_1</name>
    <name evidence="1" type="ORF">NCTC8284_01389</name>
</gene>
<proteinExistence type="predicted"/>
<sequence>MNKALYFSRLQEIEQDDAQGLVENVELLKQELQKTLLDDVPHQEEKTSKVKSLTAKFGLLQGC</sequence>
<evidence type="ECO:0000313" key="1">
    <source>
        <dbReference type="EMBL" id="VEH66227.1"/>
    </source>
</evidence>
<reference evidence="1 2" key="1">
    <citation type="submission" date="2018-12" db="EMBL/GenBank/DDBJ databases">
        <authorList>
            <consortium name="Pathogen Informatics"/>
        </authorList>
    </citation>
    <scope>NUCLEOTIDE SEQUENCE [LARGE SCALE GENOMIC DNA]</scope>
    <source>
        <strain evidence="1 2">NCTC8284</strain>
    </source>
</reference>
<dbReference type="NCBIfam" id="TIGR03142">
    <property type="entry name" value="cytochro_ccmI"/>
    <property type="match status" value="1"/>
</dbReference>
<protein>
    <submittedName>
        <fullName evidence="1">Cytochrome c-type biogenesis protein CcmI</fullName>
    </submittedName>
</protein>
<dbReference type="InterPro" id="IPR017560">
    <property type="entry name" value="Cyt_c_biogenesis_CcmI"/>
</dbReference>
<dbReference type="KEGG" id="rpne:NCTC8284_01389"/>
<accession>A0A3S4XT13</accession>